<feature type="chain" id="PRO_5038815587" evidence="3">
    <location>
        <begin position="41"/>
        <end position="633"/>
    </location>
</feature>
<keyword evidence="2" id="KW-0812">Transmembrane</keyword>
<dbReference type="Proteomes" id="UP000265768">
    <property type="component" value="Unassembled WGS sequence"/>
</dbReference>
<evidence type="ECO:0000256" key="2">
    <source>
        <dbReference type="SAM" id="Phobius"/>
    </source>
</evidence>
<feature type="transmembrane region" description="Helical" evidence="2">
    <location>
        <begin position="453"/>
        <end position="477"/>
    </location>
</feature>
<dbReference type="SUPFAM" id="SSF50494">
    <property type="entry name" value="Trypsin-like serine proteases"/>
    <property type="match status" value="1"/>
</dbReference>
<feature type="signal peptide" evidence="3">
    <location>
        <begin position="1"/>
        <end position="40"/>
    </location>
</feature>
<dbReference type="OrthoDB" id="3497273at2"/>
<keyword evidence="5" id="KW-1185">Reference proteome</keyword>
<evidence type="ECO:0000313" key="4">
    <source>
        <dbReference type="EMBL" id="RJL26464.1"/>
    </source>
</evidence>
<dbReference type="EMBL" id="QZEY01000012">
    <property type="protein sequence ID" value="RJL26464.1"/>
    <property type="molecule type" value="Genomic_DNA"/>
</dbReference>
<accession>A0A3A4AHM7</accession>
<evidence type="ECO:0000256" key="3">
    <source>
        <dbReference type="SAM" id="SignalP"/>
    </source>
</evidence>
<evidence type="ECO:0000256" key="1">
    <source>
        <dbReference type="SAM" id="MobiDB-lite"/>
    </source>
</evidence>
<dbReference type="GO" id="GO:0006508">
    <property type="term" value="P:proteolysis"/>
    <property type="evidence" value="ECO:0007669"/>
    <property type="project" value="UniProtKB-KW"/>
</dbReference>
<name>A0A3A4AHM7_9ACTN</name>
<gene>
    <name evidence="4" type="ORF">D5H75_26100</name>
</gene>
<feature type="region of interest" description="Disordered" evidence="1">
    <location>
        <begin position="534"/>
        <end position="609"/>
    </location>
</feature>
<keyword evidence="4" id="KW-0645">Protease</keyword>
<dbReference type="Pfam" id="PF13365">
    <property type="entry name" value="Trypsin_2"/>
    <property type="match status" value="1"/>
</dbReference>
<proteinExistence type="predicted"/>
<feature type="compositionally biased region" description="Gly residues" evidence="1">
    <location>
        <begin position="558"/>
        <end position="570"/>
    </location>
</feature>
<sequence>MTGGDGRTTMFRTARRTWSVVAATAALAGLTALPAAPAAAEPEKPEVPIGTRLAARTNPSVQLTSLTFTGEVVVPVAELKSGPLKDLQAEMVRMALNGKIAQDEKSLVKYMLQRMASNVGRFLRPGGQERTVQAEVGGLCTGWWVTPDGYMVTGAHCVQLGEEELSRAFAKQALDKFNKEDTREFVKGFKNMALDEEMLKLGAQMFAEFNASHMKIRGLKKDLSVLQSLPGGGVDKTAKAVPAEIVSVGENYPGKDFALLKVNGQQNLPTVPLGDDPDVQVGDVLYISGFPGLITNTAFFSLESKLDPALTEGPYNAKRTTQTGVPYIQAQAPSYRGNSGGPVFSRQGKVVGMLIAGSVDQSTGESAENHSFVLPVSIVKEKLNEKNVKPAESVTTKTYDAALDAFFQRHYKIALPLFREVQALYPNHPYVARYISDSQQAITAGKDETPLPMGVWIGVAAGAVVLVVAGVLVFVLLRRRRARRAAAGPAYPAQPGVPGAPAAPAAPAGPGAPGGVPAGPAYPAYAEAAVPAADPSAGPYPGHQTDPYGRPAEPYGHQAGGHGGHGGHGARPGLAGQVPPQRPGAPEPHPRIPAPGFVDRDGDGRDDRVQQLEDLEQELAQLRRQLDRRPPAE</sequence>
<keyword evidence="2" id="KW-0472">Membrane</keyword>
<comment type="caution">
    <text evidence="4">The sequence shown here is derived from an EMBL/GenBank/DDBJ whole genome shotgun (WGS) entry which is preliminary data.</text>
</comment>
<feature type="compositionally biased region" description="Low complexity" evidence="1">
    <location>
        <begin position="487"/>
        <end position="509"/>
    </location>
</feature>
<dbReference type="PANTHER" id="PTHR43019:SF23">
    <property type="entry name" value="PROTEASE DO-LIKE 5, CHLOROPLASTIC"/>
    <property type="match status" value="1"/>
</dbReference>
<dbReference type="PANTHER" id="PTHR43019">
    <property type="entry name" value="SERINE ENDOPROTEASE DEGS"/>
    <property type="match status" value="1"/>
</dbReference>
<organism evidence="4 5">
    <name type="scientific">Bailinhaonella thermotolerans</name>
    <dbReference type="NCBI Taxonomy" id="1070861"/>
    <lineage>
        <taxon>Bacteria</taxon>
        <taxon>Bacillati</taxon>
        <taxon>Actinomycetota</taxon>
        <taxon>Actinomycetes</taxon>
        <taxon>Streptosporangiales</taxon>
        <taxon>Streptosporangiaceae</taxon>
        <taxon>Bailinhaonella</taxon>
    </lineage>
</organism>
<dbReference type="Gene3D" id="2.40.10.10">
    <property type="entry name" value="Trypsin-like serine proteases"/>
    <property type="match status" value="2"/>
</dbReference>
<dbReference type="AlphaFoldDB" id="A0A3A4AHM7"/>
<keyword evidence="3" id="KW-0732">Signal</keyword>
<dbReference type="InterPro" id="IPR043504">
    <property type="entry name" value="Peptidase_S1_PA_chymotrypsin"/>
</dbReference>
<dbReference type="GO" id="GO:0008233">
    <property type="term" value="F:peptidase activity"/>
    <property type="evidence" value="ECO:0007669"/>
    <property type="project" value="UniProtKB-KW"/>
</dbReference>
<reference evidence="4 5" key="1">
    <citation type="submission" date="2018-09" db="EMBL/GenBank/DDBJ databases">
        <title>YIM 75507 draft genome.</title>
        <authorList>
            <person name="Tang S."/>
            <person name="Feng Y."/>
        </authorList>
    </citation>
    <scope>NUCLEOTIDE SEQUENCE [LARGE SCALE GENOMIC DNA]</scope>
    <source>
        <strain evidence="4 5">YIM 75507</strain>
    </source>
</reference>
<evidence type="ECO:0000313" key="5">
    <source>
        <dbReference type="Proteomes" id="UP000265768"/>
    </source>
</evidence>
<feature type="compositionally biased region" description="Basic and acidic residues" evidence="1">
    <location>
        <begin position="598"/>
        <end position="609"/>
    </location>
</feature>
<keyword evidence="2" id="KW-1133">Transmembrane helix</keyword>
<keyword evidence="4" id="KW-0378">Hydrolase</keyword>
<dbReference type="InterPro" id="IPR009003">
    <property type="entry name" value="Peptidase_S1_PA"/>
</dbReference>
<protein>
    <submittedName>
        <fullName evidence="4">Serine protease</fullName>
    </submittedName>
</protein>
<feature type="region of interest" description="Disordered" evidence="1">
    <location>
        <begin position="487"/>
        <end position="512"/>
    </location>
</feature>
<feature type="compositionally biased region" description="Pro residues" evidence="1">
    <location>
        <begin position="580"/>
        <end position="593"/>
    </location>
</feature>